<sequence>MRAAGHPGDRERISLQRISDWRAGRNVPARFESFVPVLVTLVSIADRRGPVPPDLRDRAVWRRSWQAARIEAGSAEPPRRGANREVAPEPARPHVISSLRRDLPTFIGRDAELRALLDVTDSDPAAPIRLVTGMAGVGKTALVTRAAHRLAERFPDGRYFVELNAHMPGLAAADPFDVLATLLTDIGIEPGHIPPTLAGRRDLWRDRIEGRRILLVLDDALDHAQVEPLLPGTPGCLTLITARRRMAELDGAVPLELDTLETACAEELFCALGRLAPAGADVAAVARIVRLCGNLPLAIVLLGARLLHHPAWTVAGLAQELSSCHDRLAELEAGQRAVRAAFTTSYQALRPEQQRLFRRLGLHPGPDVDAHAAAALHEIPVAEARRGLDILYMNHLIEETAPGRYRSHSLVGEFARSLAGEDPRADRHRAVDRLLGYYALAAYTSWRPGLARDPGTDDGTLDRPALSTQSDALAWIRAERPNILACLEFAASRNQVGHVVALTAALAVEVRLHGPWQVAVFARRGSAAAPATGGSIAEALAFKDLGPAGYLPDGHAIAADLLRRQLNRDTDIAPPLRTAAARTLVLAYVLAGDPRAAVTVQEWICDRYREAGDLAREGVAVGISGWLHHLCGDEDVAIDLLHRALAITELHGKGRRAADIRCSLAWVYCVRAEYRAATEQFRQARAIYRARGRRAQEAFALAAEAWTAFLMGEWSRARSLGLRSVTIYQELGDLSAQAVGGNAMGLISLLTGDYAVALAQFRQARALYESAGNPFGISSALNYLGRAHACLGDWSTAETLLRRALGICTDIGNRVGLAEAKGNLGWVEHLRGRQESAAELLGESLAVFRAISYGPGETETHNRMGFVALAVGDIACARASFDAALVSACRLHDRIEEARALEGTARCLARDGDVGAARAMLDEALSSYARLGAAEARSVSREL</sequence>
<dbReference type="PRINTS" id="PR00364">
    <property type="entry name" value="DISEASERSIST"/>
</dbReference>
<dbReference type="Pfam" id="PF13424">
    <property type="entry name" value="TPR_12"/>
    <property type="match status" value="1"/>
</dbReference>
<dbReference type="RefSeq" id="WP_194289672.1">
    <property type="nucleotide sequence ID" value="NZ_WEGK01000001.1"/>
</dbReference>
<dbReference type="SMART" id="SM00028">
    <property type="entry name" value="TPR"/>
    <property type="match status" value="5"/>
</dbReference>
<dbReference type="InterPro" id="IPR011990">
    <property type="entry name" value="TPR-like_helical_dom_sf"/>
</dbReference>
<feature type="domain" description="Orc1-like AAA ATPase" evidence="2">
    <location>
        <begin position="105"/>
        <end position="222"/>
    </location>
</feature>
<comment type="caution">
    <text evidence="3">The sequence shown here is derived from an EMBL/GenBank/DDBJ whole genome shotgun (WGS) entry which is preliminary data.</text>
</comment>
<reference evidence="3 4" key="1">
    <citation type="submission" date="2019-10" db="EMBL/GenBank/DDBJ databases">
        <title>Nocardia macrotermitis sp. nov. and Nocardia aurantia sp. nov., isolated from the gut of fungus growing-termite Macrotermes natalensis.</title>
        <authorList>
            <person name="Benndorf R."/>
            <person name="Schwitalla J."/>
            <person name="Martin K."/>
            <person name="De Beer W."/>
            <person name="Kaster A.-K."/>
            <person name="Vollmers J."/>
            <person name="Poulsen M."/>
            <person name="Beemelmanns C."/>
        </authorList>
    </citation>
    <scope>NUCLEOTIDE SEQUENCE [LARGE SCALE GENOMIC DNA]</scope>
    <source>
        <strain evidence="3 4">RB20</strain>
    </source>
</reference>
<keyword evidence="4" id="KW-1185">Reference proteome</keyword>
<protein>
    <recommendedName>
        <fullName evidence="2">Orc1-like AAA ATPase domain-containing protein</fullName>
    </recommendedName>
</protein>
<dbReference type="InterPro" id="IPR027417">
    <property type="entry name" value="P-loop_NTPase"/>
</dbReference>
<accession>A0A7K0CWI0</accession>
<evidence type="ECO:0000259" key="2">
    <source>
        <dbReference type="Pfam" id="PF13191"/>
    </source>
</evidence>
<dbReference type="PANTHER" id="PTHR47691:SF3">
    <property type="entry name" value="HTH-TYPE TRANSCRIPTIONAL REGULATOR RV0890C-RELATED"/>
    <property type="match status" value="1"/>
</dbReference>
<dbReference type="AlphaFoldDB" id="A0A7K0CWI0"/>
<organism evidence="3 4">
    <name type="scientific">Nocardia macrotermitis</name>
    <dbReference type="NCBI Taxonomy" id="2585198"/>
    <lineage>
        <taxon>Bacteria</taxon>
        <taxon>Bacillati</taxon>
        <taxon>Actinomycetota</taxon>
        <taxon>Actinomycetes</taxon>
        <taxon>Mycobacteriales</taxon>
        <taxon>Nocardiaceae</taxon>
        <taxon>Nocardia</taxon>
    </lineage>
</organism>
<dbReference type="SUPFAM" id="SSF48452">
    <property type="entry name" value="TPR-like"/>
    <property type="match status" value="2"/>
</dbReference>
<proteinExistence type="predicted"/>
<gene>
    <name evidence="3" type="ORF">NRB20_00770</name>
</gene>
<evidence type="ECO:0000256" key="1">
    <source>
        <dbReference type="SAM" id="MobiDB-lite"/>
    </source>
</evidence>
<dbReference type="InterPro" id="IPR041664">
    <property type="entry name" value="AAA_16"/>
</dbReference>
<dbReference type="EMBL" id="WEGK01000001">
    <property type="protein sequence ID" value="MQY17014.1"/>
    <property type="molecule type" value="Genomic_DNA"/>
</dbReference>
<dbReference type="InterPro" id="IPR019734">
    <property type="entry name" value="TPR_rpt"/>
</dbReference>
<name>A0A7K0CWI0_9NOCA</name>
<dbReference type="SUPFAM" id="SSF52540">
    <property type="entry name" value="P-loop containing nucleoside triphosphate hydrolases"/>
    <property type="match status" value="1"/>
</dbReference>
<evidence type="ECO:0000313" key="3">
    <source>
        <dbReference type="EMBL" id="MQY17014.1"/>
    </source>
</evidence>
<feature type="region of interest" description="Disordered" evidence="1">
    <location>
        <begin position="72"/>
        <end position="91"/>
    </location>
</feature>
<dbReference type="PANTHER" id="PTHR47691">
    <property type="entry name" value="REGULATOR-RELATED"/>
    <property type="match status" value="1"/>
</dbReference>
<dbReference type="Proteomes" id="UP000438448">
    <property type="component" value="Unassembled WGS sequence"/>
</dbReference>
<dbReference type="Gene3D" id="3.40.50.300">
    <property type="entry name" value="P-loop containing nucleotide triphosphate hydrolases"/>
    <property type="match status" value="1"/>
</dbReference>
<dbReference type="Gene3D" id="1.25.40.10">
    <property type="entry name" value="Tetratricopeptide repeat domain"/>
    <property type="match status" value="2"/>
</dbReference>
<dbReference type="Pfam" id="PF13191">
    <property type="entry name" value="AAA_16"/>
    <property type="match status" value="1"/>
</dbReference>
<evidence type="ECO:0000313" key="4">
    <source>
        <dbReference type="Proteomes" id="UP000438448"/>
    </source>
</evidence>
<feature type="compositionally biased region" description="Basic and acidic residues" evidence="1">
    <location>
        <begin position="77"/>
        <end position="87"/>
    </location>
</feature>